<gene>
    <name evidence="1" type="ORF">A4U43_C02F20680</name>
</gene>
<dbReference type="InterPro" id="IPR019128">
    <property type="entry name" value="Dcc1"/>
</dbReference>
<reference evidence="2" key="1">
    <citation type="journal article" date="2017" name="Nat. Commun.">
        <title>The asparagus genome sheds light on the origin and evolution of a young Y chromosome.</title>
        <authorList>
            <person name="Harkess A."/>
            <person name="Zhou J."/>
            <person name="Xu C."/>
            <person name="Bowers J.E."/>
            <person name="Van der Hulst R."/>
            <person name="Ayyampalayam S."/>
            <person name="Mercati F."/>
            <person name="Riccardi P."/>
            <person name="McKain M.R."/>
            <person name="Kakrana A."/>
            <person name="Tang H."/>
            <person name="Ray J."/>
            <person name="Groenendijk J."/>
            <person name="Arikit S."/>
            <person name="Mathioni S.M."/>
            <person name="Nakano M."/>
            <person name="Shan H."/>
            <person name="Telgmann-Rauber A."/>
            <person name="Kanno A."/>
            <person name="Yue Z."/>
            <person name="Chen H."/>
            <person name="Li W."/>
            <person name="Chen Y."/>
            <person name="Xu X."/>
            <person name="Zhang Y."/>
            <person name="Luo S."/>
            <person name="Chen H."/>
            <person name="Gao J."/>
            <person name="Mao Z."/>
            <person name="Pires J.C."/>
            <person name="Luo M."/>
            <person name="Kudrna D."/>
            <person name="Wing R.A."/>
            <person name="Meyers B.C."/>
            <person name="Yi K."/>
            <person name="Kong H."/>
            <person name="Lavrijsen P."/>
            <person name="Sunseri F."/>
            <person name="Falavigna A."/>
            <person name="Ye Y."/>
            <person name="Leebens-Mack J.H."/>
            <person name="Chen G."/>
        </authorList>
    </citation>
    <scope>NUCLEOTIDE SEQUENCE [LARGE SCALE GENOMIC DNA]</scope>
    <source>
        <strain evidence="2">cv. DH0086</strain>
    </source>
</reference>
<dbReference type="EMBL" id="CM007382">
    <property type="protein sequence ID" value="ONK78616.1"/>
    <property type="molecule type" value="Genomic_DNA"/>
</dbReference>
<keyword evidence="2" id="KW-1185">Reference proteome</keyword>
<dbReference type="Gramene" id="ONK78616">
    <property type="protein sequence ID" value="ONK78616"/>
    <property type="gene ID" value="A4U43_C02F20680"/>
</dbReference>
<dbReference type="GO" id="GO:0007064">
    <property type="term" value="P:mitotic sister chromatid cohesion"/>
    <property type="evidence" value="ECO:0007669"/>
    <property type="project" value="InterPro"/>
</dbReference>
<sequence length="135" mass="14888">MARKLPLLGCRYYTKLVKRMICAFFLGLSLLIPAGETTVSSSDLVSTDGEANNSAVMGSAASVLIAAPGTTELILTAPRLDEPRTLLDERPYVLEEDLENNSKRKKGWYLWQGLLELIQASEEELRSALKSLCQL</sequence>
<protein>
    <submittedName>
        <fullName evidence="1">Uncharacterized protein</fullName>
    </submittedName>
</protein>
<proteinExistence type="predicted"/>
<organism evidence="1 2">
    <name type="scientific">Asparagus officinalis</name>
    <name type="common">Garden asparagus</name>
    <dbReference type="NCBI Taxonomy" id="4686"/>
    <lineage>
        <taxon>Eukaryota</taxon>
        <taxon>Viridiplantae</taxon>
        <taxon>Streptophyta</taxon>
        <taxon>Embryophyta</taxon>
        <taxon>Tracheophyta</taxon>
        <taxon>Spermatophyta</taxon>
        <taxon>Magnoliopsida</taxon>
        <taxon>Liliopsida</taxon>
        <taxon>Asparagales</taxon>
        <taxon>Asparagaceae</taxon>
        <taxon>Asparagoideae</taxon>
        <taxon>Asparagus</taxon>
    </lineage>
</organism>
<dbReference type="GO" id="GO:0031390">
    <property type="term" value="C:Ctf18 RFC-like complex"/>
    <property type="evidence" value="ECO:0007669"/>
    <property type="project" value="InterPro"/>
</dbReference>
<dbReference type="Pfam" id="PF09724">
    <property type="entry name" value="Dcc1"/>
    <property type="match status" value="1"/>
</dbReference>
<dbReference type="AlphaFoldDB" id="A0A5P1FJY5"/>
<name>A0A5P1FJY5_ASPOF</name>
<evidence type="ECO:0000313" key="1">
    <source>
        <dbReference type="EMBL" id="ONK78616.1"/>
    </source>
</evidence>
<dbReference type="Proteomes" id="UP000243459">
    <property type="component" value="Chromosome 2"/>
</dbReference>
<accession>A0A5P1FJY5</accession>
<evidence type="ECO:0000313" key="2">
    <source>
        <dbReference type="Proteomes" id="UP000243459"/>
    </source>
</evidence>